<dbReference type="Gene3D" id="3.30.70.1210">
    <property type="entry name" value="Crispr-associated protein, domain 2"/>
    <property type="match status" value="1"/>
</dbReference>
<evidence type="ECO:0000313" key="2">
    <source>
        <dbReference type="Proteomes" id="UP001321450"/>
    </source>
</evidence>
<proteinExistence type="predicted"/>
<dbReference type="Proteomes" id="UP001321450">
    <property type="component" value="Chromosome"/>
</dbReference>
<evidence type="ECO:0000313" key="1">
    <source>
        <dbReference type="EMBL" id="BCX89977.1"/>
    </source>
</evidence>
<dbReference type="RefSeq" id="WP_286292568.1">
    <property type="nucleotide sequence ID" value="NZ_AP024718.1"/>
</dbReference>
<organism evidence="1 2">
    <name type="scientific">Methylomarinovum tepidoasis</name>
    <dbReference type="NCBI Taxonomy" id="2840183"/>
    <lineage>
        <taxon>Bacteria</taxon>
        <taxon>Pseudomonadati</taxon>
        <taxon>Pseudomonadota</taxon>
        <taxon>Gammaproteobacteria</taxon>
        <taxon>Methylococcales</taxon>
        <taxon>Methylothermaceae</taxon>
        <taxon>Methylomarinovum</taxon>
    </lineage>
</organism>
<gene>
    <name evidence="1" type="ORF">MIN45_P2351</name>
</gene>
<dbReference type="KEGG" id="meiy:MIN45_P2351"/>
<accession>A0AAU9CQQ5</accession>
<protein>
    <submittedName>
        <fullName evidence="1">CRISPR system Cascade subunit CasE</fullName>
    </submittedName>
</protein>
<dbReference type="CDD" id="cd09727">
    <property type="entry name" value="Cas6_I-E"/>
    <property type="match status" value="1"/>
</dbReference>
<dbReference type="SMART" id="SM01101">
    <property type="entry name" value="CRISPR_assoc"/>
    <property type="match status" value="1"/>
</dbReference>
<dbReference type="Pfam" id="PF08798">
    <property type="entry name" value="CRISPR_assoc"/>
    <property type="match status" value="1"/>
</dbReference>
<reference evidence="2" key="1">
    <citation type="journal article" date="2024" name="Int. J. Syst. Evol. Microbiol.">
        <title>Methylomarinovum tepidoasis sp. nov., a moderately thermophilic methanotroph of the family Methylothermaceae isolated from a deep-sea hydrothermal field.</title>
        <authorList>
            <person name="Hirayama H."/>
            <person name="Takaki Y."/>
            <person name="Abe M."/>
            <person name="Miyazaki M."/>
            <person name="Uematsu K."/>
            <person name="Matsui Y."/>
            <person name="Takai K."/>
        </authorList>
    </citation>
    <scope>NUCLEOTIDE SEQUENCE [LARGE SCALE GENOMIC DNA]</scope>
    <source>
        <strain evidence="2">IN45</strain>
    </source>
</reference>
<dbReference type="EMBL" id="AP024718">
    <property type="protein sequence ID" value="BCX89977.1"/>
    <property type="molecule type" value="Genomic_DNA"/>
</dbReference>
<dbReference type="Gene3D" id="3.30.70.1200">
    <property type="entry name" value="Crispr-associated protein, domain 1"/>
    <property type="match status" value="1"/>
</dbReference>
<name>A0AAU9CQQ5_9GAMM</name>
<sequence>MYLTRLTLLDHPDLRAIVQQLGDAYREHQMLWRLFDPAPDARRDFLYRRDVHLGRPRYFILSRRPPVNPLGLWRIDPPKPFAPTLQAGQKLAFLLRANPVVRRGRERHDIVMDQKKRTGWKTLPPDERPPLPELIQQAGLEWLSGQGERHGFHTDSRTVRMDGYRQHRTRRAGRAIHFSTLDFTGLMTVTDPELFRKALFQGIGPAKAFGCGLLLVRRV</sequence>
<dbReference type="InterPro" id="IPR010179">
    <property type="entry name" value="CRISPR-assoc_prot_Cse3"/>
</dbReference>
<dbReference type="NCBIfam" id="TIGR01907">
    <property type="entry name" value="casE_Cse3"/>
    <property type="match status" value="1"/>
</dbReference>
<dbReference type="SUPFAM" id="SSF117987">
    <property type="entry name" value="CRISPR-associated protein"/>
    <property type="match status" value="2"/>
</dbReference>
<keyword evidence="2" id="KW-1185">Reference proteome</keyword>
<dbReference type="AlphaFoldDB" id="A0AAU9CQQ5"/>